<gene>
    <name evidence="3" type="ORF">dsat_0776</name>
</gene>
<proteinExistence type="predicted"/>
<evidence type="ECO:0008006" key="5">
    <source>
        <dbReference type="Google" id="ProtNLM"/>
    </source>
</evidence>
<feature type="signal peptide" evidence="2">
    <location>
        <begin position="1"/>
        <end position="26"/>
    </location>
</feature>
<dbReference type="Proteomes" id="UP000014975">
    <property type="component" value="Unassembled WGS sequence"/>
</dbReference>
<dbReference type="AlphaFoldDB" id="S7UF30"/>
<evidence type="ECO:0000256" key="1">
    <source>
        <dbReference type="SAM" id="MobiDB-lite"/>
    </source>
</evidence>
<dbReference type="RefSeq" id="WP_020887473.1">
    <property type="nucleotide sequence ID" value="NZ_ATHI01000027.1"/>
</dbReference>
<dbReference type="STRING" id="1121439.dsat_0776"/>
<evidence type="ECO:0000313" key="4">
    <source>
        <dbReference type="Proteomes" id="UP000014975"/>
    </source>
</evidence>
<reference evidence="3 4" key="1">
    <citation type="journal article" date="2013" name="Genome Announc.">
        <title>Draft genome sequences for three mercury-methylating, sulfate-reducing bacteria.</title>
        <authorList>
            <person name="Brown S.D."/>
            <person name="Hurt R.A.Jr."/>
            <person name="Gilmour C.C."/>
            <person name="Elias D.A."/>
        </authorList>
    </citation>
    <scope>NUCLEOTIDE SEQUENCE [LARGE SCALE GENOMIC DNA]</scope>
    <source>
        <strain evidence="3 4">DSM 16529</strain>
    </source>
</reference>
<keyword evidence="4" id="KW-1185">Reference proteome</keyword>
<organism evidence="3 4">
    <name type="scientific">Alkalidesulfovibrio alkalitolerans DSM 16529</name>
    <dbReference type="NCBI Taxonomy" id="1121439"/>
    <lineage>
        <taxon>Bacteria</taxon>
        <taxon>Pseudomonadati</taxon>
        <taxon>Thermodesulfobacteriota</taxon>
        <taxon>Desulfovibrionia</taxon>
        <taxon>Desulfovibrionales</taxon>
        <taxon>Desulfovibrionaceae</taxon>
        <taxon>Alkalidesulfovibrio</taxon>
    </lineage>
</organism>
<evidence type="ECO:0000313" key="3">
    <source>
        <dbReference type="EMBL" id="EPR32424.1"/>
    </source>
</evidence>
<comment type="caution">
    <text evidence="3">The sequence shown here is derived from an EMBL/GenBank/DDBJ whole genome shotgun (WGS) entry which is preliminary data.</text>
</comment>
<feature type="chain" id="PRO_5004544784" description="PepSY domain-containing protein" evidence="2">
    <location>
        <begin position="27"/>
        <end position="168"/>
    </location>
</feature>
<accession>S7UF30</accession>
<name>S7UF30_9BACT</name>
<protein>
    <recommendedName>
        <fullName evidence="5">PepSY domain-containing protein</fullName>
    </recommendedName>
</protein>
<sequence>MKTRHLIAPAALLILGLTALPGHSGAFSTPQQSYEGGIQLAMMGGGGGGMGDGMMQDMMGGGSSKGNGGGTMGGSGSSSGGHMHDDHDMGQDGMNGRQTQDQPAQGAIDRSTADRLADEHIALMPGRSRGKTVERADDFVVEILGSSGEVEDFLRIDKRSGSVRHLGQ</sequence>
<feature type="compositionally biased region" description="Gly residues" evidence="1">
    <location>
        <begin position="59"/>
        <end position="79"/>
    </location>
</feature>
<keyword evidence="2" id="KW-0732">Signal</keyword>
<feature type="region of interest" description="Disordered" evidence="1">
    <location>
        <begin position="49"/>
        <end position="110"/>
    </location>
</feature>
<evidence type="ECO:0000256" key="2">
    <source>
        <dbReference type="SAM" id="SignalP"/>
    </source>
</evidence>
<dbReference type="EMBL" id="ATHI01000027">
    <property type="protein sequence ID" value="EPR32424.1"/>
    <property type="molecule type" value="Genomic_DNA"/>
</dbReference>
<dbReference type="PATRIC" id="fig|1121439.3.peg.2138"/>